<dbReference type="Gene3D" id="3.60.15.10">
    <property type="entry name" value="Ribonuclease Z/Hydroxyacylglutathione hydrolase-like"/>
    <property type="match status" value="1"/>
</dbReference>
<reference evidence="1 2" key="1">
    <citation type="journal article" date="2016" name="Nat. Commun.">
        <title>Thousands of microbial genomes shed light on interconnected biogeochemical processes in an aquifer system.</title>
        <authorList>
            <person name="Anantharaman K."/>
            <person name="Brown C.T."/>
            <person name="Hug L.A."/>
            <person name="Sharon I."/>
            <person name="Castelle C.J."/>
            <person name="Probst A.J."/>
            <person name="Thomas B.C."/>
            <person name="Singh A."/>
            <person name="Wilkins M.J."/>
            <person name="Karaoz U."/>
            <person name="Brodie E.L."/>
            <person name="Williams K.H."/>
            <person name="Hubbard S.S."/>
            <person name="Banfield J.F."/>
        </authorList>
    </citation>
    <scope>NUCLEOTIDE SEQUENCE [LARGE SCALE GENOMIC DNA]</scope>
</reference>
<dbReference type="PANTHER" id="PTHR39189">
    <property type="entry name" value="UPF0173 METAL-DEPENDENT HYDROLASE YTKL"/>
    <property type="match status" value="1"/>
</dbReference>
<accession>A0A1G2EZJ7</accession>
<dbReference type="InterPro" id="IPR036866">
    <property type="entry name" value="RibonucZ/Hydroxyglut_hydro"/>
</dbReference>
<dbReference type="AlphaFoldDB" id="A0A1G2EZJ7"/>
<sequence>MVITYYGLSCFKVASGEFVLAFDPPSKKSSFKSPRFKADAVLISHNHDSHNGYDMISGKENTAPLKVDGPGEYELQGVNISGAPSFHDQVSGKKYGSNTIYVVEMENMKICHLGDFGEKELGAEALEMISSVDILFLPIGGKTVLDPESASAIANRLEPRIIIPMHYDKKELSAFLKEAGVESAKSEEKLTIKNKDLPEGKTQVVVLKPSIQ</sequence>
<evidence type="ECO:0008006" key="3">
    <source>
        <dbReference type="Google" id="ProtNLM"/>
    </source>
</evidence>
<dbReference type="EMBL" id="MHMR01000007">
    <property type="protein sequence ID" value="OGZ31205.1"/>
    <property type="molecule type" value="Genomic_DNA"/>
</dbReference>
<gene>
    <name evidence="1" type="ORF">A3J00_01500</name>
</gene>
<organism evidence="1 2">
    <name type="scientific">Candidatus Niyogibacteria bacterium RIFCSPLOWO2_02_FULL_45_13</name>
    <dbReference type="NCBI Taxonomy" id="1801725"/>
    <lineage>
        <taxon>Bacteria</taxon>
        <taxon>Candidatus Niyogiibacteriota</taxon>
    </lineage>
</organism>
<evidence type="ECO:0000313" key="1">
    <source>
        <dbReference type="EMBL" id="OGZ31205.1"/>
    </source>
</evidence>
<name>A0A1G2EZJ7_9BACT</name>
<dbReference type="SUPFAM" id="SSF56281">
    <property type="entry name" value="Metallo-hydrolase/oxidoreductase"/>
    <property type="match status" value="1"/>
</dbReference>
<dbReference type="STRING" id="1801725.A3J00_01500"/>
<proteinExistence type="predicted"/>
<dbReference type="Proteomes" id="UP000178428">
    <property type="component" value="Unassembled WGS sequence"/>
</dbReference>
<evidence type="ECO:0000313" key="2">
    <source>
        <dbReference type="Proteomes" id="UP000178428"/>
    </source>
</evidence>
<protein>
    <recommendedName>
        <fullName evidence="3">Lactamase</fullName>
    </recommendedName>
</protein>
<comment type="caution">
    <text evidence="1">The sequence shown here is derived from an EMBL/GenBank/DDBJ whole genome shotgun (WGS) entry which is preliminary data.</text>
</comment>
<dbReference type="Pfam" id="PF13483">
    <property type="entry name" value="Lactamase_B_3"/>
    <property type="match status" value="1"/>
</dbReference>
<dbReference type="PANTHER" id="PTHR39189:SF1">
    <property type="entry name" value="UPF0173 METAL-DEPENDENT HYDROLASE YTKL"/>
    <property type="match status" value="1"/>
</dbReference>